<keyword evidence="3" id="KW-0560">Oxidoreductase</keyword>
<keyword evidence="2" id="KW-0521">NADP</keyword>
<protein>
    <submittedName>
        <fullName evidence="4">Short-chain dehydrogenase reductase sdr protein</fullName>
    </submittedName>
</protein>
<dbReference type="InterPro" id="IPR002347">
    <property type="entry name" value="SDR_fam"/>
</dbReference>
<proteinExistence type="inferred from homology"/>
<gene>
    <name evidence="4" type="ORF">GTA08_BOTSDO10704</name>
</gene>
<evidence type="ECO:0000256" key="1">
    <source>
        <dbReference type="ARBA" id="ARBA00006484"/>
    </source>
</evidence>
<reference evidence="4" key="1">
    <citation type="submission" date="2020-04" db="EMBL/GenBank/DDBJ databases">
        <title>Genome Assembly and Annotation of Botryosphaeria dothidea sdau 11-99, a Latent Pathogen of Apple Fruit Ring Rot in China.</title>
        <authorList>
            <person name="Yu C."/>
            <person name="Diao Y."/>
            <person name="Lu Q."/>
            <person name="Zhao J."/>
            <person name="Cui S."/>
            <person name="Peng C."/>
            <person name="He B."/>
            <person name="Liu H."/>
        </authorList>
    </citation>
    <scope>NUCLEOTIDE SEQUENCE [LARGE SCALE GENOMIC DNA]</scope>
    <source>
        <strain evidence="4">Sdau11-99</strain>
    </source>
</reference>
<dbReference type="OrthoDB" id="5840532at2759"/>
<keyword evidence="5" id="KW-1185">Reference proteome</keyword>
<comment type="similarity">
    <text evidence="1">Belongs to the short-chain dehydrogenases/reductases (SDR) family.</text>
</comment>
<dbReference type="PRINTS" id="PR00080">
    <property type="entry name" value="SDRFAMILY"/>
</dbReference>
<dbReference type="Proteomes" id="UP000572817">
    <property type="component" value="Unassembled WGS sequence"/>
</dbReference>
<comment type="caution">
    <text evidence="4">The sequence shown here is derived from an EMBL/GenBank/DDBJ whole genome shotgun (WGS) entry which is preliminary data.</text>
</comment>
<accession>A0A8H4N0F1</accession>
<dbReference type="PANTHER" id="PTHR24321">
    <property type="entry name" value="DEHYDROGENASES, SHORT CHAIN"/>
    <property type="match status" value="1"/>
</dbReference>
<dbReference type="InterPro" id="IPR036291">
    <property type="entry name" value="NAD(P)-bd_dom_sf"/>
</dbReference>
<evidence type="ECO:0000256" key="3">
    <source>
        <dbReference type="ARBA" id="ARBA00023002"/>
    </source>
</evidence>
<dbReference type="PROSITE" id="PS00061">
    <property type="entry name" value="ADH_SHORT"/>
    <property type="match status" value="1"/>
</dbReference>
<dbReference type="PRINTS" id="PR00081">
    <property type="entry name" value="GDHRDH"/>
</dbReference>
<evidence type="ECO:0000256" key="2">
    <source>
        <dbReference type="ARBA" id="ARBA00022857"/>
    </source>
</evidence>
<dbReference type="Pfam" id="PF13561">
    <property type="entry name" value="adh_short_C2"/>
    <property type="match status" value="1"/>
</dbReference>
<dbReference type="FunFam" id="3.40.50.720:FF:000084">
    <property type="entry name" value="Short-chain dehydrogenase reductase"/>
    <property type="match status" value="1"/>
</dbReference>
<dbReference type="AlphaFoldDB" id="A0A8H4N0F1"/>
<evidence type="ECO:0000313" key="5">
    <source>
        <dbReference type="Proteomes" id="UP000572817"/>
    </source>
</evidence>
<dbReference type="PANTHER" id="PTHR24321:SF8">
    <property type="entry name" value="ESTRADIOL 17-BETA-DEHYDROGENASE 8-RELATED"/>
    <property type="match status" value="1"/>
</dbReference>
<dbReference type="GO" id="GO:0016491">
    <property type="term" value="F:oxidoreductase activity"/>
    <property type="evidence" value="ECO:0007669"/>
    <property type="project" value="UniProtKB-KW"/>
</dbReference>
<dbReference type="InterPro" id="IPR020904">
    <property type="entry name" value="Sc_DH/Rdtase_CS"/>
</dbReference>
<dbReference type="EMBL" id="WWBZ02000082">
    <property type="protein sequence ID" value="KAF4301511.1"/>
    <property type="molecule type" value="Genomic_DNA"/>
</dbReference>
<dbReference type="SUPFAM" id="SSF51735">
    <property type="entry name" value="NAD(P)-binding Rossmann-fold domains"/>
    <property type="match status" value="1"/>
</dbReference>
<organism evidence="4 5">
    <name type="scientific">Botryosphaeria dothidea</name>
    <dbReference type="NCBI Taxonomy" id="55169"/>
    <lineage>
        <taxon>Eukaryota</taxon>
        <taxon>Fungi</taxon>
        <taxon>Dikarya</taxon>
        <taxon>Ascomycota</taxon>
        <taxon>Pezizomycotina</taxon>
        <taxon>Dothideomycetes</taxon>
        <taxon>Dothideomycetes incertae sedis</taxon>
        <taxon>Botryosphaeriales</taxon>
        <taxon>Botryosphaeriaceae</taxon>
        <taxon>Botryosphaeria</taxon>
    </lineage>
</organism>
<sequence>MNYLITGAARGIGRGLTRNLLSRGHRVYLLDSNKSELENTLKLASGWANAPQPGRRPFGGQVVDLADRAQLRAAAAAAAAFFGDDGALDVLVNNAFATPHVWSADRRMDDADDATIEREWDTKIAVGLTAPFLLARLCVPMLRERQGCVVNVSSTRARQAEPNHEAYSAAKAGLLGLTRSMAVSLGEAYGIRVNAITPGWIDVDDEKVEADRERKGWGEALGEADHKWHPAGRVGRVEDVARAVVFLAESRFVTGEEIVLDGGVSRKMVYPEE</sequence>
<dbReference type="Gene3D" id="3.40.50.720">
    <property type="entry name" value="NAD(P)-binding Rossmann-like Domain"/>
    <property type="match status" value="1"/>
</dbReference>
<name>A0A8H4N0F1_9PEZI</name>
<evidence type="ECO:0000313" key="4">
    <source>
        <dbReference type="EMBL" id="KAF4301511.1"/>
    </source>
</evidence>